<dbReference type="EMBL" id="CAJMWV010005052">
    <property type="protein sequence ID" value="CAE6507508.1"/>
    <property type="molecule type" value="Genomic_DNA"/>
</dbReference>
<dbReference type="AlphaFoldDB" id="A0A8H3CZX3"/>
<sequence>MLKRTLYGHPGVESPPSPPPEPSEPAPQDGANRQTSNGNPRFTESSPSRADLLDVSKQVNYADWPRAI</sequence>
<gene>
    <name evidence="2" type="ORF">RDB_LOCUS127189</name>
</gene>
<comment type="caution">
    <text evidence="2">The sequence shown here is derived from an EMBL/GenBank/DDBJ whole genome shotgun (WGS) entry which is preliminary data.</text>
</comment>
<protein>
    <submittedName>
        <fullName evidence="2">Uncharacterized protein</fullName>
    </submittedName>
</protein>
<reference evidence="2" key="1">
    <citation type="submission" date="2021-01" db="EMBL/GenBank/DDBJ databases">
        <authorList>
            <person name="Kaushik A."/>
        </authorList>
    </citation>
    <scope>NUCLEOTIDE SEQUENCE</scope>
    <source>
        <strain evidence="2">AG3-1AP</strain>
    </source>
</reference>
<evidence type="ECO:0000256" key="1">
    <source>
        <dbReference type="SAM" id="MobiDB-lite"/>
    </source>
</evidence>
<dbReference type="Proteomes" id="UP000663831">
    <property type="component" value="Unassembled WGS sequence"/>
</dbReference>
<feature type="compositionally biased region" description="Pro residues" evidence="1">
    <location>
        <begin position="13"/>
        <end position="25"/>
    </location>
</feature>
<name>A0A8H3CZX3_9AGAM</name>
<organism evidence="2 3">
    <name type="scientific">Rhizoctonia solani</name>
    <dbReference type="NCBI Taxonomy" id="456999"/>
    <lineage>
        <taxon>Eukaryota</taxon>
        <taxon>Fungi</taxon>
        <taxon>Dikarya</taxon>
        <taxon>Basidiomycota</taxon>
        <taxon>Agaricomycotina</taxon>
        <taxon>Agaricomycetes</taxon>
        <taxon>Cantharellales</taxon>
        <taxon>Ceratobasidiaceae</taxon>
        <taxon>Rhizoctonia</taxon>
    </lineage>
</organism>
<accession>A0A8H3CZX3</accession>
<feature type="compositionally biased region" description="Polar residues" evidence="1">
    <location>
        <begin position="31"/>
        <end position="48"/>
    </location>
</feature>
<feature type="region of interest" description="Disordered" evidence="1">
    <location>
        <begin position="1"/>
        <end position="54"/>
    </location>
</feature>
<evidence type="ECO:0000313" key="3">
    <source>
        <dbReference type="Proteomes" id="UP000663831"/>
    </source>
</evidence>
<proteinExistence type="predicted"/>
<evidence type="ECO:0000313" key="2">
    <source>
        <dbReference type="EMBL" id="CAE6507508.1"/>
    </source>
</evidence>